<dbReference type="GO" id="GO:0008360">
    <property type="term" value="P:regulation of cell shape"/>
    <property type="evidence" value="ECO:0007669"/>
    <property type="project" value="UniProtKB-KW"/>
</dbReference>
<keyword evidence="4" id="KW-0133">Cell shape</keyword>
<dbReference type="PANTHER" id="PTHR21581:SF33">
    <property type="entry name" value="D-ALANYL-D-ALANINE CARBOXYPEPTIDASE DACB"/>
    <property type="match status" value="1"/>
</dbReference>
<keyword evidence="10" id="KW-1133">Transmembrane helix</keyword>
<keyword evidence="10" id="KW-0472">Membrane</keyword>
<keyword evidence="2" id="KW-0732">Signal</keyword>
<dbReference type="Pfam" id="PF00768">
    <property type="entry name" value="Peptidase_S11"/>
    <property type="match status" value="1"/>
</dbReference>
<feature type="active site" evidence="7">
    <location>
        <position position="175"/>
    </location>
</feature>
<keyword evidence="6" id="KW-0961">Cell wall biogenesis/degradation</keyword>
<evidence type="ECO:0000256" key="9">
    <source>
        <dbReference type="RuleBase" id="RU004016"/>
    </source>
</evidence>
<dbReference type="Gene3D" id="3.40.710.10">
    <property type="entry name" value="DD-peptidase/beta-lactamase superfamily"/>
    <property type="match status" value="1"/>
</dbReference>
<sequence length="344" mass="36150">MPQQQRSRSAFPTLSPLVSRILAVLLLVLAACIAIGASLLVFTPLGAKPASGPFGLATATASVRSLSPTPRPTLSPVLTPRGTPPALTAAEAMLIDADNNRILADINGEVPRPMASTTKIMTAVIALQIGNLDQEITVGADAVAEARDNDGSNAGLQVGEQLTLRDLLYALLLPSGDDAAIAIADGLAGSSAKFVALMNLFALRLHLFQTHYANPDGLPAPDHYTTAFDLVRLARYAMNIPLFAEIVHTRVYSLPATATHPAHVWTSTNELLSTYPGATGIKTGFTGEAGYCLVFSATRNGHHLIGVVLHASSAEARFQDARRLLDWGFSLPTLPVGSSVPPPL</sequence>
<dbReference type="GO" id="GO:0009252">
    <property type="term" value="P:peptidoglycan biosynthetic process"/>
    <property type="evidence" value="ECO:0007669"/>
    <property type="project" value="UniProtKB-KW"/>
</dbReference>
<dbReference type="PANTHER" id="PTHR21581">
    <property type="entry name" value="D-ALANYL-D-ALANINE CARBOXYPEPTIDASE"/>
    <property type="match status" value="1"/>
</dbReference>
<evidence type="ECO:0000313" key="12">
    <source>
        <dbReference type="EMBL" id="BBH95186.1"/>
    </source>
</evidence>
<dbReference type="AlphaFoldDB" id="A0A455T5G3"/>
<protein>
    <recommendedName>
        <fullName evidence="11">Peptidase S11 D-alanyl-D-alanine carboxypeptidase A N-terminal domain-containing protein</fullName>
    </recommendedName>
</protein>
<evidence type="ECO:0000256" key="6">
    <source>
        <dbReference type="ARBA" id="ARBA00023316"/>
    </source>
</evidence>
<feature type="active site" description="Proton acceptor" evidence="7">
    <location>
        <position position="119"/>
    </location>
</feature>
<organism evidence="12">
    <name type="scientific">Thermogemmatispora argillosa</name>
    <dbReference type="NCBI Taxonomy" id="2045280"/>
    <lineage>
        <taxon>Bacteria</taxon>
        <taxon>Bacillati</taxon>
        <taxon>Chloroflexota</taxon>
        <taxon>Ktedonobacteria</taxon>
        <taxon>Thermogemmatisporales</taxon>
        <taxon>Thermogemmatisporaceae</taxon>
        <taxon>Thermogemmatispora</taxon>
    </lineage>
</organism>
<evidence type="ECO:0000256" key="5">
    <source>
        <dbReference type="ARBA" id="ARBA00022984"/>
    </source>
</evidence>
<dbReference type="GO" id="GO:0009002">
    <property type="term" value="F:serine-type D-Ala-D-Ala carboxypeptidase activity"/>
    <property type="evidence" value="ECO:0007669"/>
    <property type="project" value="InterPro"/>
</dbReference>
<keyword evidence="3" id="KW-0378">Hydrolase</keyword>
<dbReference type="SUPFAM" id="SSF56601">
    <property type="entry name" value="beta-lactamase/transpeptidase-like"/>
    <property type="match status" value="1"/>
</dbReference>
<feature type="binding site" evidence="8">
    <location>
        <position position="282"/>
    </location>
    <ligand>
        <name>substrate</name>
    </ligand>
</feature>
<feature type="active site" description="Acyl-ester intermediate" evidence="7">
    <location>
        <position position="116"/>
    </location>
</feature>
<proteinExistence type="inferred from homology"/>
<keyword evidence="10" id="KW-0812">Transmembrane</keyword>
<dbReference type="GO" id="GO:0006508">
    <property type="term" value="P:proteolysis"/>
    <property type="evidence" value="ECO:0007669"/>
    <property type="project" value="InterPro"/>
</dbReference>
<evidence type="ECO:0000256" key="1">
    <source>
        <dbReference type="ARBA" id="ARBA00007164"/>
    </source>
</evidence>
<evidence type="ECO:0000256" key="4">
    <source>
        <dbReference type="ARBA" id="ARBA00022960"/>
    </source>
</evidence>
<dbReference type="InterPro" id="IPR012338">
    <property type="entry name" value="Beta-lactam/transpept-like"/>
</dbReference>
<dbReference type="InterPro" id="IPR001967">
    <property type="entry name" value="Peptidase_S11_N"/>
</dbReference>
<name>A0A455T5G3_9CHLR</name>
<evidence type="ECO:0000256" key="10">
    <source>
        <dbReference type="SAM" id="Phobius"/>
    </source>
</evidence>
<dbReference type="PROSITE" id="PS51257">
    <property type="entry name" value="PROKAR_LIPOPROTEIN"/>
    <property type="match status" value="1"/>
</dbReference>
<evidence type="ECO:0000256" key="7">
    <source>
        <dbReference type="PIRSR" id="PIRSR618044-1"/>
    </source>
</evidence>
<dbReference type="InterPro" id="IPR018044">
    <property type="entry name" value="Peptidase_S11"/>
</dbReference>
<evidence type="ECO:0000256" key="3">
    <source>
        <dbReference type="ARBA" id="ARBA00022801"/>
    </source>
</evidence>
<evidence type="ECO:0000256" key="8">
    <source>
        <dbReference type="PIRSR" id="PIRSR618044-2"/>
    </source>
</evidence>
<comment type="similarity">
    <text evidence="1 9">Belongs to the peptidase S11 family.</text>
</comment>
<evidence type="ECO:0000256" key="2">
    <source>
        <dbReference type="ARBA" id="ARBA00022729"/>
    </source>
</evidence>
<dbReference type="EMBL" id="AP019377">
    <property type="protein sequence ID" value="BBH95186.1"/>
    <property type="molecule type" value="Genomic_DNA"/>
</dbReference>
<feature type="transmembrane region" description="Helical" evidence="10">
    <location>
        <begin position="21"/>
        <end position="42"/>
    </location>
</feature>
<accession>A0A455T5G3</accession>
<evidence type="ECO:0000259" key="11">
    <source>
        <dbReference type="Pfam" id="PF00768"/>
    </source>
</evidence>
<dbReference type="PRINTS" id="PR00725">
    <property type="entry name" value="DADACBPTASE1"/>
</dbReference>
<reference evidence="12" key="1">
    <citation type="submission" date="2018-12" db="EMBL/GenBank/DDBJ databases">
        <title>Novel natural products biosynthetic potential of the class Ktedonobacteria.</title>
        <authorList>
            <person name="Zheng Y."/>
            <person name="Saitou A."/>
            <person name="Wang C.M."/>
            <person name="Toyoda A."/>
            <person name="Minakuchi Y."/>
            <person name="Sekiguchi Y."/>
            <person name="Ueda K."/>
            <person name="Takano H."/>
            <person name="Sakai Y."/>
            <person name="Yokota A."/>
            <person name="Yabe S."/>
        </authorList>
    </citation>
    <scope>NUCLEOTIDE SEQUENCE</scope>
    <source>
        <strain evidence="12">A3-2</strain>
    </source>
</reference>
<keyword evidence="5" id="KW-0573">Peptidoglycan synthesis</keyword>
<feature type="domain" description="Peptidase S11 D-alanyl-D-alanine carboxypeptidase A N-terminal" evidence="11">
    <location>
        <begin position="83"/>
        <end position="312"/>
    </location>
</feature>
<dbReference type="GO" id="GO:0071555">
    <property type="term" value="P:cell wall organization"/>
    <property type="evidence" value="ECO:0007669"/>
    <property type="project" value="UniProtKB-KW"/>
</dbReference>
<gene>
    <name evidence="12" type="ORF">KTA_33850</name>
</gene>